<organism evidence="14 15">
    <name type="scientific">Paenibacillus tundrae</name>
    <dbReference type="NCBI Taxonomy" id="528187"/>
    <lineage>
        <taxon>Bacteria</taxon>
        <taxon>Bacillati</taxon>
        <taxon>Bacillota</taxon>
        <taxon>Bacilli</taxon>
        <taxon>Bacillales</taxon>
        <taxon>Paenibacillaceae</taxon>
        <taxon>Paenibacillus</taxon>
    </lineage>
</organism>
<dbReference type="CDD" id="cd16922">
    <property type="entry name" value="HATPase_EvgS-ArcB-TorS-like"/>
    <property type="match status" value="1"/>
</dbReference>
<keyword evidence="3 9" id="KW-0597">Phosphoprotein</keyword>
<dbReference type="InterPro" id="IPR001789">
    <property type="entry name" value="Sig_transdc_resp-reg_receiver"/>
</dbReference>
<dbReference type="Gene3D" id="3.30.450.20">
    <property type="entry name" value="PAS domain"/>
    <property type="match status" value="4"/>
</dbReference>
<dbReference type="PANTHER" id="PTHR45339:SF1">
    <property type="entry name" value="HYBRID SIGNAL TRANSDUCTION HISTIDINE KINASE J"/>
    <property type="match status" value="1"/>
</dbReference>
<evidence type="ECO:0000256" key="6">
    <source>
        <dbReference type="ARBA" id="ARBA00022777"/>
    </source>
</evidence>
<dbReference type="CDD" id="cd00130">
    <property type="entry name" value="PAS"/>
    <property type="match status" value="3"/>
</dbReference>
<dbReference type="InterPro" id="IPR003661">
    <property type="entry name" value="HisK_dim/P_dom"/>
</dbReference>
<evidence type="ECO:0000259" key="11">
    <source>
        <dbReference type="PROSITE" id="PS50110"/>
    </source>
</evidence>
<dbReference type="SMART" id="SM00448">
    <property type="entry name" value="REC"/>
    <property type="match status" value="1"/>
</dbReference>
<dbReference type="SMART" id="SM00387">
    <property type="entry name" value="HATPase_c"/>
    <property type="match status" value="1"/>
</dbReference>
<evidence type="ECO:0000259" key="13">
    <source>
        <dbReference type="PROSITE" id="PS50113"/>
    </source>
</evidence>
<evidence type="ECO:0000259" key="10">
    <source>
        <dbReference type="PROSITE" id="PS50109"/>
    </source>
</evidence>
<dbReference type="CDD" id="cd00082">
    <property type="entry name" value="HisKA"/>
    <property type="match status" value="1"/>
</dbReference>
<dbReference type="Gene3D" id="3.40.50.2300">
    <property type="match status" value="1"/>
</dbReference>
<name>A0ABT9WE23_9BACL</name>
<keyword evidence="8" id="KW-0902">Two-component regulatory system</keyword>
<dbReference type="Pfam" id="PF00512">
    <property type="entry name" value="HisKA"/>
    <property type="match status" value="1"/>
</dbReference>
<feature type="domain" description="PAC" evidence="13">
    <location>
        <begin position="322"/>
        <end position="374"/>
    </location>
</feature>
<dbReference type="Pfam" id="PF08447">
    <property type="entry name" value="PAS_3"/>
    <property type="match status" value="1"/>
</dbReference>
<dbReference type="SMART" id="SM00086">
    <property type="entry name" value="PAC"/>
    <property type="match status" value="4"/>
</dbReference>
<evidence type="ECO:0000256" key="4">
    <source>
        <dbReference type="ARBA" id="ARBA00022679"/>
    </source>
</evidence>
<dbReference type="NCBIfam" id="TIGR00229">
    <property type="entry name" value="sensory_box"/>
    <property type="match status" value="3"/>
</dbReference>
<evidence type="ECO:0000259" key="12">
    <source>
        <dbReference type="PROSITE" id="PS50112"/>
    </source>
</evidence>
<dbReference type="EC" id="2.7.13.3" evidence="2"/>
<feature type="domain" description="Histidine kinase" evidence="10">
    <location>
        <begin position="508"/>
        <end position="730"/>
    </location>
</feature>
<dbReference type="SUPFAM" id="SSF52172">
    <property type="entry name" value="CheY-like"/>
    <property type="match status" value="1"/>
</dbReference>
<dbReference type="Gene3D" id="2.10.70.100">
    <property type="match status" value="1"/>
</dbReference>
<feature type="modified residue" description="4-aspartylphosphate" evidence="9">
    <location>
        <position position="803"/>
    </location>
</feature>
<dbReference type="PROSITE" id="PS50112">
    <property type="entry name" value="PAS"/>
    <property type="match status" value="3"/>
</dbReference>
<accession>A0ABT9WE23</accession>
<keyword evidence="7" id="KW-0067">ATP-binding</keyword>
<dbReference type="InterPro" id="IPR036097">
    <property type="entry name" value="HisK_dim/P_sf"/>
</dbReference>
<protein>
    <recommendedName>
        <fullName evidence="2">histidine kinase</fullName>
        <ecNumber evidence="2">2.7.13.3</ecNumber>
    </recommendedName>
</protein>
<dbReference type="InterPro" id="IPR003594">
    <property type="entry name" value="HATPase_dom"/>
</dbReference>
<feature type="domain" description="PAS" evidence="12">
    <location>
        <begin position="136"/>
        <end position="206"/>
    </location>
</feature>
<dbReference type="Pfam" id="PF00072">
    <property type="entry name" value="Response_reg"/>
    <property type="match status" value="1"/>
</dbReference>
<dbReference type="PANTHER" id="PTHR45339">
    <property type="entry name" value="HYBRID SIGNAL TRANSDUCTION HISTIDINE KINASE J"/>
    <property type="match status" value="1"/>
</dbReference>
<dbReference type="InterPro" id="IPR011006">
    <property type="entry name" value="CheY-like_superfamily"/>
</dbReference>
<dbReference type="InterPro" id="IPR036890">
    <property type="entry name" value="HATPase_C_sf"/>
</dbReference>
<dbReference type="PRINTS" id="PR00344">
    <property type="entry name" value="BCTRLSENSOR"/>
</dbReference>
<dbReference type="Pfam" id="PF02518">
    <property type="entry name" value="HATPase_c"/>
    <property type="match status" value="1"/>
</dbReference>
<sequence>MQVQKVNHHELFEQIYNYTPIGIALAAPTGQWMKVNPAFCRMTGFTGEELMKLSYRDLMHPEDCSKDLLYEAGMFESKSKECVYEKRYIKKNGEVLWCSFHVTLVSDEITFEPVYFIFHIMDITDRKLYERKLSRSEKILELIFENSQEVIFITNEKGEGQYCSPSAQHLLGYSPEEVISHHKSLVHPQDLESLRQIEMNSSHEMNLRIHHKNGYYIWFETTLKKIKQVGREQQIIAIGREISEGKINEVISAEAERIAKIGSWKWDIINNQITISDQVLEIFELARMHKRYRAKDVYKVMSSADVASLQEKIQGTEQGRPLVFEFKYVQSEDKVKYIHLRGIITYDKQHHPVELHGVLQDITEQKRIEFKLQESIERYTSLKKYNHDAIISFDMEGNIINANPAAVKMTGYRVPEMVSTSIGRFIGDSNLGLILRSHYELAEKKMNTVRHRDGHDTEVLTTLAPIIINNTNVGFYLIAKDITEQKNLLIAKETAERMNKAKSEFLAMMSHEIRTPMNGVIGMTDLLLDTPGLSPEQEEYIHIIKKSGDSLLAIINDILDFSKIESGKTELKNDPFDLKEIVTETLQIVKPLVREKKLDIRLHLDYAIPTLVYGDASRLKQVLINIIGNAVKFTPEGSVDVSVGVKDQFEEDVSLHFKVKDTGVGIPAEKRQQLFEPFYQLENFMTRKPQGTGLGLAISKKLIQLMHGDIWIEDSNEPGTTFIFTASLKLNNNDNEDATCAEHPLQMIQSTPLHILVAEDNEMNQLVLSRMIEKKGHCIDHVIDGEAAVEAVMRNAYDIVFMDVNMPRLDGLEATKVIKRSLSPEKSPYIIAVTANALRGDQERYLQAGMDDYISKPIKMETITEALEAYYIKKQSTPS</sequence>
<dbReference type="PROSITE" id="PS50113">
    <property type="entry name" value="PAC"/>
    <property type="match status" value="2"/>
</dbReference>
<dbReference type="InterPro" id="IPR004358">
    <property type="entry name" value="Sig_transdc_His_kin-like_C"/>
</dbReference>
<comment type="caution">
    <text evidence="14">The sequence shown here is derived from an EMBL/GenBank/DDBJ whole genome shotgun (WGS) entry which is preliminary data.</text>
</comment>
<dbReference type="InterPro" id="IPR013655">
    <property type="entry name" value="PAS_fold_3"/>
</dbReference>
<evidence type="ECO:0000256" key="8">
    <source>
        <dbReference type="ARBA" id="ARBA00023012"/>
    </source>
</evidence>
<dbReference type="SMART" id="SM00091">
    <property type="entry name" value="PAS"/>
    <property type="match status" value="3"/>
</dbReference>
<evidence type="ECO:0000256" key="7">
    <source>
        <dbReference type="ARBA" id="ARBA00022840"/>
    </source>
</evidence>
<keyword evidence="5" id="KW-0547">Nucleotide-binding</keyword>
<evidence type="ECO:0000256" key="3">
    <source>
        <dbReference type="ARBA" id="ARBA00022553"/>
    </source>
</evidence>
<comment type="catalytic activity">
    <reaction evidence="1">
        <text>ATP + protein L-histidine = ADP + protein N-phospho-L-histidine.</text>
        <dbReference type="EC" id="2.7.13.3"/>
    </reaction>
</comment>
<dbReference type="Proteomes" id="UP001233836">
    <property type="component" value="Unassembled WGS sequence"/>
</dbReference>
<dbReference type="Gene3D" id="3.30.565.10">
    <property type="entry name" value="Histidine kinase-like ATPase, C-terminal domain"/>
    <property type="match status" value="1"/>
</dbReference>
<feature type="domain" description="Response regulatory" evidence="11">
    <location>
        <begin position="754"/>
        <end position="871"/>
    </location>
</feature>
<reference evidence="14 15" key="1">
    <citation type="submission" date="2023-07" db="EMBL/GenBank/DDBJ databases">
        <title>Sorghum-associated microbial communities from plants grown in Nebraska, USA.</title>
        <authorList>
            <person name="Schachtman D."/>
        </authorList>
    </citation>
    <scope>NUCLEOTIDE SEQUENCE [LARGE SCALE GENOMIC DNA]</scope>
    <source>
        <strain evidence="14 15">DS1314</strain>
    </source>
</reference>
<dbReference type="SUPFAM" id="SSF55785">
    <property type="entry name" value="PYP-like sensor domain (PAS domain)"/>
    <property type="match status" value="4"/>
</dbReference>
<dbReference type="EMBL" id="JAUSTI010000007">
    <property type="protein sequence ID" value="MDQ0171520.1"/>
    <property type="molecule type" value="Genomic_DNA"/>
</dbReference>
<dbReference type="CDD" id="cd17546">
    <property type="entry name" value="REC_hyHK_CKI1_RcsC-like"/>
    <property type="match status" value="1"/>
</dbReference>
<dbReference type="Gene3D" id="1.10.287.130">
    <property type="match status" value="1"/>
</dbReference>
<evidence type="ECO:0000313" key="15">
    <source>
        <dbReference type="Proteomes" id="UP001233836"/>
    </source>
</evidence>
<dbReference type="SUPFAM" id="SSF47384">
    <property type="entry name" value="Homodimeric domain of signal transducing histidine kinase"/>
    <property type="match status" value="1"/>
</dbReference>
<evidence type="ECO:0000256" key="1">
    <source>
        <dbReference type="ARBA" id="ARBA00000085"/>
    </source>
</evidence>
<evidence type="ECO:0000256" key="5">
    <source>
        <dbReference type="ARBA" id="ARBA00022741"/>
    </source>
</evidence>
<dbReference type="PROSITE" id="PS50109">
    <property type="entry name" value="HIS_KIN"/>
    <property type="match status" value="1"/>
</dbReference>
<feature type="domain" description="PAC" evidence="13">
    <location>
        <begin position="82"/>
        <end position="135"/>
    </location>
</feature>
<feature type="domain" description="PAS" evidence="12">
    <location>
        <begin position="8"/>
        <end position="63"/>
    </location>
</feature>
<evidence type="ECO:0000256" key="9">
    <source>
        <dbReference type="PROSITE-ProRule" id="PRU00169"/>
    </source>
</evidence>
<evidence type="ECO:0000313" key="14">
    <source>
        <dbReference type="EMBL" id="MDQ0171520.1"/>
    </source>
</evidence>
<dbReference type="SUPFAM" id="SSF55874">
    <property type="entry name" value="ATPase domain of HSP90 chaperone/DNA topoisomerase II/histidine kinase"/>
    <property type="match status" value="1"/>
</dbReference>
<dbReference type="PROSITE" id="PS50110">
    <property type="entry name" value="RESPONSE_REGULATORY"/>
    <property type="match status" value="1"/>
</dbReference>
<dbReference type="InterPro" id="IPR000700">
    <property type="entry name" value="PAS-assoc_C"/>
</dbReference>
<dbReference type="InterPro" id="IPR000014">
    <property type="entry name" value="PAS"/>
</dbReference>
<dbReference type="InterPro" id="IPR001610">
    <property type="entry name" value="PAC"/>
</dbReference>
<dbReference type="InterPro" id="IPR035965">
    <property type="entry name" value="PAS-like_dom_sf"/>
</dbReference>
<keyword evidence="4" id="KW-0808">Transferase</keyword>
<dbReference type="SMART" id="SM00388">
    <property type="entry name" value="HisKA"/>
    <property type="match status" value="1"/>
</dbReference>
<gene>
    <name evidence="14" type="ORF">J2T19_002982</name>
</gene>
<keyword evidence="15" id="KW-1185">Reference proteome</keyword>
<dbReference type="InterPro" id="IPR005467">
    <property type="entry name" value="His_kinase_dom"/>
</dbReference>
<feature type="domain" description="PAS" evidence="12">
    <location>
        <begin position="375"/>
        <end position="445"/>
    </location>
</feature>
<keyword evidence="6" id="KW-0418">Kinase</keyword>
<proteinExistence type="predicted"/>
<evidence type="ECO:0000256" key="2">
    <source>
        <dbReference type="ARBA" id="ARBA00012438"/>
    </source>
</evidence>
<dbReference type="Pfam" id="PF13426">
    <property type="entry name" value="PAS_9"/>
    <property type="match status" value="2"/>
</dbReference>